<proteinExistence type="predicted"/>
<gene>
    <name evidence="3" type="ORF">DDE74_15915</name>
</gene>
<feature type="signal peptide" evidence="2">
    <location>
        <begin position="1"/>
        <end position="38"/>
    </location>
</feature>
<protein>
    <recommendedName>
        <fullName evidence="5">Lipoprotein</fullName>
    </recommendedName>
</protein>
<sequence>MSSSTTVRTARRRTLRMAALALTAAAGLTLTACSGSDAAGTKPAGKSDTAAAVESGGAGSSAGAQGSGAPASPGAKADAKADAKAGTESGAAGKQSGGAHATDGGKAASPVRTQPLADGVSKAEIYKVGGQHYRAKIVARGSALATLEAKEQDAGLDANDMFVVLTSDGQVRSWMGGGHQGPGTFKIAGGWTVKVTKVGELHYRAQFLSPSGDADDTVEANQHDIGFVANGVNVVLSAGGVISAHS</sequence>
<dbReference type="Proteomes" id="UP000275579">
    <property type="component" value="Chromosome"/>
</dbReference>
<accession>A0A3S9YB88</accession>
<evidence type="ECO:0008006" key="5">
    <source>
        <dbReference type="Google" id="ProtNLM"/>
    </source>
</evidence>
<feature type="chain" id="PRO_5019142035" description="Lipoprotein" evidence="2">
    <location>
        <begin position="39"/>
        <end position="246"/>
    </location>
</feature>
<evidence type="ECO:0000313" key="3">
    <source>
        <dbReference type="EMBL" id="AZS72246.1"/>
    </source>
</evidence>
<name>A0A3S9YB88_9ACTN</name>
<dbReference type="AlphaFoldDB" id="A0A3S9YB88"/>
<evidence type="ECO:0000313" key="4">
    <source>
        <dbReference type="Proteomes" id="UP000275579"/>
    </source>
</evidence>
<dbReference type="EMBL" id="CP029042">
    <property type="protein sequence ID" value="AZS72246.1"/>
    <property type="molecule type" value="Genomic_DNA"/>
</dbReference>
<evidence type="ECO:0000256" key="2">
    <source>
        <dbReference type="SAM" id="SignalP"/>
    </source>
</evidence>
<organism evidence="3 4">
    <name type="scientific">Streptomyces lydicus</name>
    <dbReference type="NCBI Taxonomy" id="47763"/>
    <lineage>
        <taxon>Bacteria</taxon>
        <taxon>Bacillati</taxon>
        <taxon>Actinomycetota</taxon>
        <taxon>Actinomycetes</taxon>
        <taxon>Kitasatosporales</taxon>
        <taxon>Streptomycetaceae</taxon>
        <taxon>Streptomyces</taxon>
    </lineage>
</organism>
<feature type="compositionally biased region" description="Low complexity" evidence="1">
    <location>
        <begin position="50"/>
        <end position="76"/>
    </location>
</feature>
<evidence type="ECO:0000256" key="1">
    <source>
        <dbReference type="SAM" id="MobiDB-lite"/>
    </source>
</evidence>
<feature type="region of interest" description="Disordered" evidence="1">
    <location>
        <begin position="35"/>
        <end position="114"/>
    </location>
</feature>
<keyword evidence="2" id="KW-0732">Signal</keyword>
<dbReference type="RefSeq" id="WP_127151366.1">
    <property type="nucleotide sequence ID" value="NZ_CP029042.1"/>
</dbReference>
<reference evidence="3 4" key="1">
    <citation type="submission" date="2018-04" db="EMBL/GenBank/DDBJ databases">
        <title>Complete genome sequences of Streptomyces lydicus strain WYEC and characterization of antagonistic properties of biological control agents.</title>
        <authorList>
            <person name="Mariita R.M."/>
            <person name="Sello J.K."/>
        </authorList>
    </citation>
    <scope>NUCLEOTIDE SEQUENCE [LARGE SCALE GENOMIC DNA]</scope>
    <source>
        <strain evidence="3 4">WYEC 108</strain>
    </source>
</reference>